<gene>
    <name evidence="5" type="ORF">HCN51_43860</name>
</gene>
<dbReference type="SUPFAM" id="SSF54631">
    <property type="entry name" value="CBS-domain pair"/>
    <property type="match status" value="1"/>
</dbReference>
<dbReference type="InterPro" id="IPR046342">
    <property type="entry name" value="CBS_dom_sf"/>
</dbReference>
<dbReference type="RefSeq" id="WP_168017897.1">
    <property type="nucleotide sequence ID" value="NZ_JAATEP010000047.1"/>
</dbReference>
<proteinExistence type="predicted"/>
<keyword evidence="6" id="KW-1185">Reference proteome</keyword>
<evidence type="ECO:0000313" key="5">
    <source>
        <dbReference type="EMBL" id="NJP96295.1"/>
    </source>
</evidence>
<dbReference type="PROSITE" id="PS50914">
    <property type="entry name" value="BON"/>
    <property type="match status" value="1"/>
</dbReference>
<evidence type="ECO:0000256" key="1">
    <source>
        <dbReference type="ARBA" id="ARBA00023122"/>
    </source>
</evidence>
<reference evidence="5 6" key="1">
    <citation type="submission" date="2020-03" db="EMBL/GenBank/DDBJ databases">
        <title>WGS of actinomycetes isolated from Thailand.</title>
        <authorList>
            <person name="Thawai C."/>
        </authorList>
    </citation>
    <scope>NUCLEOTIDE SEQUENCE [LARGE SCALE GENOMIC DNA]</scope>
    <source>
        <strain evidence="5 6">FMUSA5-5</strain>
    </source>
</reference>
<dbReference type="EMBL" id="JAATEP010000047">
    <property type="protein sequence ID" value="NJP96295.1"/>
    <property type="molecule type" value="Genomic_DNA"/>
</dbReference>
<comment type="caution">
    <text evidence="5">The sequence shown here is derived from an EMBL/GenBank/DDBJ whole genome shotgun (WGS) entry which is preliminary data.</text>
</comment>
<feature type="domain" description="CBS" evidence="4">
    <location>
        <begin position="98"/>
        <end position="155"/>
    </location>
</feature>
<organism evidence="5 6">
    <name type="scientific">Nonomuraea composti</name>
    <dbReference type="NCBI Taxonomy" id="2720023"/>
    <lineage>
        <taxon>Bacteria</taxon>
        <taxon>Bacillati</taxon>
        <taxon>Actinomycetota</taxon>
        <taxon>Actinomycetes</taxon>
        <taxon>Streptosporangiales</taxon>
        <taxon>Streptosporangiaceae</taxon>
        <taxon>Nonomuraea</taxon>
    </lineage>
</organism>
<dbReference type="PANTHER" id="PTHR43080">
    <property type="entry name" value="CBS DOMAIN-CONTAINING PROTEIN CBSX3, MITOCHONDRIAL"/>
    <property type="match status" value="1"/>
</dbReference>
<dbReference type="Pfam" id="PF04972">
    <property type="entry name" value="BON"/>
    <property type="match status" value="1"/>
</dbReference>
<evidence type="ECO:0000259" key="3">
    <source>
        <dbReference type="PROSITE" id="PS50914"/>
    </source>
</evidence>
<name>A0ABX1BEX9_9ACTN</name>
<dbReference type="SMART" id="SM00116">
    <property type="entry name" value="CBS"/>
    <property type="match status" value="2"/>
</dbReference>
<dbReference type="InterPro" id="IPR017080">
    <property type="entry name" value="UCP036990_CBS_BON"/>
</dbReference>
<evidence type="ECO:0000259" key="4">
    <source>
        <dbReference type="PROSITE" id="PS51371"/>
    </source>
</evidence>
<dbReference type="Pfam" id="PF00571">
    <property type="entry name" value="CBS"/>
    <property type="match status" value="2"/>
</dbReference>
<dbReference type="Proteomes" id="UP000696294">
    <property type="component" value="Unassembled WGS sequence"/>
</dbReference>
<protein>
    <submittedName>
        <fullName evidence="5">CBS domain-containing protein</fullName>
    </submittedName>
</protein>
<keyword evidence="1 2" id="KW-0129">CBS domain</keyword>
<dbReference type="PANTHER" id="PTHR43080:SF29">
    <property type="entry name" value="OS02G0818000 PROTEIN"/>
    <property type="match status" value="1"/>
</dbReference>
<dbReference type="InterPro" id="IPR007055">
    <property type="entry name" value="BON_dom"/>
</dbReference>
<dbReference type="PROSITE" id="PS51371">
    <property type="entry name" value="CBS"/>
    <property type="match status" value="2"/>
</dbReference>
<feature type="domain" description="BON" evidence="3">
    <location>
        <begin position="147"/>
        <end position="212"/>
    </location>
</feature>
<evidence type="ECO:0000313" key="6">
    <source>
        <dbReference type="Proteomes" id="UP000696294"/>
    </source>
</evidence>
<dbReference type="InterPro" id="IPR000644">
    <property type="entry name" value="CBS_dom"/>
</dbReference>
<accession>A0ABX1BEX9</accession>
<dbReference type="Gene3D" id="3.10.580.10">
    <property type="entry name" value="CBS-domain"/>
    <property type="match status" value="1"/>
</dbReference>
<dbReference type="PIRSF" id="PIRSF036990">
    <property type="entry name" value="UCP036990_CBS_BON"/>
    <property type="match status" value="1"/>
</dbReference>
<evidence type="ECO:0000256" key="2">
    <source>
        <dbReference type="PROSITE-ProRule" id="PRU00703"/>
    </source>
</evidence>
<sequence>MKITVQDLMTTDVTAVHREASFHAVAELLMSAGVAGVPVVDDDDHVVGVVSEADLLIKAEFKQRYHGDAYRPPLRARIRHLAGVGRHEPAGETAGDLMTAPAHTIAPMASIVTAARQMDRHGVARLPVIDADGRLIGIISRHDLVKVFLRSDDDLLRQVKNAIRADALGLSVTVAEGLVTISGAFPEPSRPDTALRLAQGVDGVVAVRHSLT</sequence>
<feature type="domain" description="CBS" evidence="4">
    <location>
        <begin position="9"/>
        <end position="69"/>
    </location>
</feature>
<dbReference type="InterPro" id="IPR051257">
    <property type="entry name" value="Diverse_CBS-Domain"/>
</dbReference>